<dbReference type="PANTHER" id="PTHR31635">
    <property type="entry name" value="REVERSE TRANSCRIPTASE DOMAIN-CONTAINING PROTEIN-RELATED"/>
    <property type="match status" value="1"/>
</dbReference>
<dbReference type="Gene3D" id="3.60.10.10">
    <property type="entry name" value="Endonuclease/exonuclease/phosphatase"/>
    <property type="match status" value="1"/>
</dbReference>
<dbReference type="SUPFAM" id="SSF56672">
    <property type="entry name" value="DNA/RNA polymerases"/>
    <property type="match status" value="1"/>
</dbReference>
<evidence type="ECO:0000259" key="2">
    <source>
        <dbReference type="PROSITE" id="PS50878"/>
    </source>
</evidence>
<dbReference type="Proteomes" id="UP000613177">
    <property type="component" value="Unassembled WGS sequence"/>
</dbReference>
<evidence type="ECO:0000313" key="4">
    <source>
        <dbReference type="Proteomes" id="UP000613177"/>
    </source>
</evidence>
<dbReference type="InterPro" id="IPR043502">
    <property type="entry name" value="DNA/RNA_pol_sf"/>
</dbReference>
<organism evidence="3 4">
    <name type="scientific">Thamnidium elegans</name>
    <dbReference type="NCBI Taxonomy" id="101142"/>
    <lineage>
        <taxon>Eukaryota</taxon>
        <taxon>Fungi</taxon>
        <taxon>Fungi incertae sedis</taxon>
        <taxon>Mucoromycota</taxon>
        <taxon>Mucoromycotina</taxon>
        <taxon>Mucoromycetes</taxon>
        <taxon>Mucorales</taxon>
        <taxon>Mucorineae</taxon>
        <taxon>Mucoraceae</taxon>
        <taxon>Thamnidium</taxon>
    </lineage>
</organism>
<dbReference type="PANTHER" id="PTHR31635:SF196">
    <property type="entry name" value="REVERSE TRANSCRIPTASE DOMAIN-CONTAINING PROTEIN-RELATED"/>
    <property type="match status" value="1"/>
</dbReference>
<protein>
    <recommendedName>
        <fullName evidence="2">Reverse transcriptase domain-containing protein</fullName>
    </recommendedName>
</protein>
<proteinExistence type="predicted"/>
<evidence type="ECO:0000256" key="1">
    <source>
        <dbReference type="SAM" id="MobiDB-lite"/>
    </source>
</evidence>
<dbReference type="CDD" id="cd01650">
    <property type="entry name" value="RT_nLTR_like"/>
    <property type="match status" value="1"/>
</dbReference>
<dbReference type="Pfam" id="PF00078">
    <property type="entry name" value="RVT_1"/>
    <property type="match status" value="1"/>
</dbReference>
<dbReference type="InterPro" id="IPR036691">
    <property type="entry name" value="Endo/exonu/phosph_ase_sf"/>
</dbReference>
<comment type="caution">
    <text evidence="3">The sequence shown here is derived from an EMBL/GenBank/DDBJ whole genome shotgun (WGS) entry which is preliminary data.</text>
</comment>
<name>A0A8H7SMH4_9FUNG</name>
<dbReference type="SUPFAM" id="SSF56219">
    <property type="entry name" value="DNase I-like"/>
    <property type="match status" value="1"/>
</dbReference>
<dbReference type="InterPro" id="IPR000477">
    <property type="entry name" value="RT_dom"/>
</dbReference>
<evidence type="ECO:0000313" key="3">
    <source>
        <dbReference type="EMBL" id="KAG2233294.1"/>
    </source>
</evidence>
<feature type="domain" description="Reverse transcriptase" evidence="2">
    <location>
        <begin position="453"/>
        <end position="739"/>
    </location>
</feature>
<dbReference type="EMBL" id="JAEPRE010000084">
    <property type="protein sequence ID" value="KAG2233294.1"/>
    <property type="molecule type" value="Genomic_DNA"/>
</dbReference>
<feature type="region of interest" description="Disordered" evidence="1">
    <location>
        <begin position="735"/>
        <end position="764"/>
    </location>
</feature>
<reference evidence="3" key="1">
    <citation type="submission" date="2021-01" db="EMBL/GenBank/DDBJ databases">
        <title>Metabolic potential, ecology and presence of endohyphal bacteria is reflected in genomic diversity of Mucoromycotina.</title>
        <authorList>
            <person name="Muszewska A."/>
            <person name="Okrasinska A."/>
            <person name="Steczkiewicz K."/>
            <person name="Drgas O."/>
            <person name="Orlowska M."/>
            <person name="Perlinska-Lenart U."/>
            <person name="Aleksandrzak-Piekarczyk T."/>
            <person name="Szatraj K."/>
            <person name="Zielenkiewicz U."/>
            <person name="Pilsyk S."/>
            <person name="Malc E."/>
            <person name="Mieczkowski P."/>
            <person name="Kruszewska J.S."/>
            <person name="Biernat P."/>
            <person name="Pawlowska J."/>
        </authorList>
    </citation>
    <scope>NUCLEOTIDE SEQUENCE</scope>
    <source>
        <strain evidence="3">WA0000018081</strain>
    </source>
</reference>
<sequence length="786" mass="90309">MNNKPLRIASLNARRIFKESNKTIQRLYLSYLRSLSLHIDILCLQEVSAFHTQSHLNEEQLNYFQNYLFPNHSFVVTKYVAIICLNKNLILKDEVVSLDQRAVASYVNSLSGDTVSSIVNIYAPAEIMARKLYYQNFMDIPFLHYITAEVPDFLLDDFNTNLSSLNNNTNINSSPYMWQEWLANNFKNCFPAGLLTFQSSTQIKSTIDFIFCHHDLSPLITGCQQVYLPSTWTDHQLLTIDLLPTRMDIGPGFWRLNPTLLNNKSFLDLLSKVVNSFFERSTREVSINHTNTTSQHLCNLAKLEQDYQQEMNSIHGLSTSGKRSANAHTLANEIAKQLDEAITKSSQETYLRSATRWRELGERNNKYFYKIIKSRQSRQTIQARKFYTELYTPDDMDETAVQSLLANFPEEAKLSTSQQTKFVCDPTTPEFMDVLNHTPQGKSPGLDGIPFELYRYLFKEFKAVRELFLKILQDAFTDPTLLSNWRPLSLINTDAKIFTKMPANRFNIILPSLINPYQTGFLRNRLIPDNGWVNLTLMQNNQNAMFPTSDAVAVLLDQEKAYDRVHPDYLRLVFRHLGFSDKMNNMIQKLFFDTSISISINGFLSAPVPQGRGLRQGDPLSPLLFNLAFEPLLRTILASNSLASVTLLPVSVPPKSMATPKDNEIHNIKSQHLPSFKLLSYADDLEVFLTSPEEWSHLQEMLRCYSLSSNEKVNIHKTELVYRLLRQNDGGVSWTSQFRDSTPATSEAHSRPPENTPNPSLEHPTYPEWLPSCHHWYIYTDSSHRT</sequence>
<accession>A0A8H7SMH4</accession>
<keyword evidence="4" id="KW-1185">Reference proteome</keyword>
<dbReference type="PROSITE" id="PS50878">
    <property type="entry name" value="RT_POL"/>
    <property type="match status" value="1"/>
</dbReference>
<dbReference type="AlphaFoldDB" id="A0A8H7SMH4"/>
<gene>
    <name evidence="3" type="ORF">INT48_001606</name>
</gene>
<feature type="compositionally biased region" description="Polar residues" evidence="1">
    <location>
        <begin position="735"/>
        <end position="747"/>
    </location>
</feature>